<feature type="non-terminal residue" evidence="3">
    <location>
        <position position="102"/>
    </location>
</feature>
<name>A0A3B1B547_9ZZZZ</name>
<keyword evidence="1" id="KW-0812">Transmembrane</keyword>
<dbReference type="InterPro" id="IPR045979">
    <property type="entry name" value="DUF5935"/>
</dbReference>
<reference evidence="3" key="1">
    <citation type="submission" date="2018-06" db="EMBL/GenBank/DDBJ databases">
        <authorList>
            <person name="Zhirakovskaya E."/>
        </authorList>
    </citation>
    <scope>NUCLEOTIDE SEQUENCE</scope>
</reference>
<organism evidence="3">
    <name type="scientific">hydrothermal vent metagenome</name>
    <dbReference type="NCBI Taxonomy" id="652676"/>
    <lineage>
        <taxon>unclassified sequences</taxon>
        <taxon>metagenomes</taxon>
        <taxon>ecological metagenomes</taxon>
    </lineage>
</organism>
<proteinExistence type="predicted"/>
<feature type="transmembrane region" description="Helical" evidence="1">
    <location>
        <begin position="43"/>
        <end position="63"/>
    </location>
</feature>
<feature type="domain" description="DUF5935" evidence="2">
    <location>
        <begin position="1"/>
        <end position="92"/>
    </location>
</feature>
<evidence type="ECO:0000256" key="1">
    <source>
        <dbReference type="SAM" id="Phobius"/>
    </source>
</evidence>
<gene>
    <name evidence="3" type="ORF">MNBD_ALPHA03-793</name>
</gene>
<keyword evidence="1" id="KW-1133">Transmembrane helix</keyword>
<dbReference type="Pfam" id="PF19358">
    <property type="entry name" value="DUF5935"/>
    <property type="match status" value="1"/>
</dbReference>
<sequence length="102" mass="11635">MRDAIVTLIVFGAIPFVLIKPYIGVYVWSWLSYMNPHRFAWGFAYNMPFAAVTAGALIIGFFFTKDKNKFPVTSVTVVWLIFLFWITLSTFTGINVDISIVE</sequence>
<accession>A0A3B1B547</accession>
<keyword evidence="1" id="KW-0472">Membrane</keyword>
<evidence type="ECO:0000313" key="3">
    <source>
        <dbReference type="EMBL" id="VAX05410.1"/>
    </source>
</evidence>
<feature type="transmembrane region" description="Helical" evidence="1">
    <location>
        <begin position="75"/>
        <end position="96"/>
    </location>
</feature>
<protein>
    <recommendedName>
        <fullName evidence="2">DUF5935 domain-containing protein</fullName>
    </recommendedName>
</protein>
<evidence type="ECO:0000259" key="2">
    <source>
        <dbReference type="Pfam" id="PF19358"/>
    </source>
</evidence>
<dbReference type="AlphaFoldDB" id="A0A3B1B547"/>
<dbReference type="EMBL" id="UOFW01000136">
    <property type="protein sequence ID" value="VAX05410.1"/>
    <property type="molecule type" value="Genomic_DNA"/>
</dbReference>